<proteinExistence type="predicted"/>
<organism evidence="2">
    <name type="scientific">marine sediment metagenome</name>
    <dbReference type="NCBI Taxonomy" id="412755"/>
    <lineage>
        <taxon>unclassified sequences</taxon>
        <taxon>metagenomes</taxon>
        <taxon>ecological metagenomes</taxon>
    </lineage>
</organism>
<evidence type="ECO:0000256" key="1">
    <source>
        <dbReference type="SAM" id="Coils"/>
    </source>
</evidence>
<dbReference type="AlphaFoldDB" id="A0A0F9C515"/>
<feature type="non-terminal residue" evidence="2">
    <location>
        <position position="265"/>
    </location>
</feature>
<evidence type="ECO:0000313" key="2">
    <source>
        <dbReference type="EMBL" id="KKL21382.1"/>
    </source>
</evidence>
<name>A0A0F9C515_9ZZZZ</name>
<gene>
    <name evidence="2" type="ORF">LCGC14_2446020</name>
</gene>
<accession>A0A0F9C515</accession>
<protein>
    <submittedName>
        <fullName evidence="2">Uncharacterized protein</fullName>
    </submittedName>
</protein>
<sequence length="265" mass="29099">MCPYPEGAVPHIDERIKQWLKDLMVREVSTVGRAANRRRFLVLKGDTEMFDEVAGLEALERLDKDGMGDVIKLLEGKDPDLTDEVLKRAKLDEADALKLKAALRVLGPDLTAKLPEFLTTKKADPMTDKEKAAAAKAEAEKIAKAAEDEKDRGLLRKLAKLFGAGVEKDDDLDGLPDGVSVVLKAERAAAKVERDAAAEREKTLQEKIEKADKRVTDLETANRLSAAIQKCAKDYGKLPGAADDFASVLMSIQDNCTKEDVEKLE</sequence>
<keyword evidence="1" id="KW-0175">Coiled coil</keyword>
<comment type="caution">
    <text evidence="2">The sequence shown here is derived from an EMBL/GenBank/DDBJ whole genome shotgun (WGS) entry which is preliminary data.</text>
</comment>
<dbReference type="EMBL" id="LAZR01037752">
    <property type="protein sequence ID" value="KKL21382.1"/>
    <property type="molecule type" value="Genomic_DNA"/>
</dbReference>
<feature type="coiled-coil region" evidence="1">
    <location>
        <begin position="182"/>
        <end position="221"/>
    </location>
</feature>
<reference evidence="2" key="1">
    <citation type="journal article" date="2015" name="Nature">
        <title>Complex archaea that bridge the gap between prokaryotes and eukaryotes.</title>
        <authorList>
            <person name="Spang A."/>
            <person name="Saw J.H."/>
            <person name="Jorgensen S.L."/>
            <person name="Zaremba-Niedzwiedzka K."/>
            <person name="Martijn J."/>
            <person name="Lind A.E."/>
            <person name="van Eijk R."/>
            <person name="Schleper C."/>
            <person name="Guy L."/>
            <person name="Ettema T.J."/>
        </authorList>
    </citation>
    <scope>NUCLEOTIDE SEQUENCE</scope>
</reference>